<dbReference type="AlphaFoldDB" id="A0A180G562"/>
<feature type="compositionally biased region" description="Gly residues" evidence="1">
    <location>
        <begin position="13"/>
        <end position="28"/>
    </location>
</feature>
<dbReference type="VEuPathDB" id="FungiDB:PTTG_07652"/>
<dbReference type="Proteomes" id="UP000005240">
    <property type="component" value="Unassembled WGS sequence"/>
</dbReference>
<proteinExistence type="predicted"/>
<reference evidence="2" key="1">
    <citation type="submission" date="2009-11" db="EMBL/GenBank/DDBJ databases">
        <authorList>
            <consortium name="The Broad Institute Genome Sequencing Platform"/>
            <person name="Ward D."/>
            <person name="Feldgarden M."/>
            <person name="Earl A."/>
            <person name="Young S.K."/>
            <person name="Zeng Q."/>
            <person name="Koehrsen M."/>
            <person name="Alvarado L."/>
            <person name="Berlin A."/>
            <person name="Bochicchio J."/>
            <person name="Borenstein D."/>
            <person name="Chapman S.B."/>
            <person name="Chen Z."/>
            <person name="Engels R."/>
            <person name="Freedman E."/>
            <person name="Gellesch M."/>
            <person name="Goldberg J."/>
            <person name="Griggs A."/>
            <person name="Gujja S."/>
            <person name="Heilman E."/>
            <person name="Heiman D."/>
            <person name="Hepburn T."/>
            <person name="Howarth C."/>
            <person name="Jen D."/>
            <person name="Larson L."/>
            <person name="Lewis B."/>
            <person name="Mehta T."/>
            <person name="Park D."/>
            <person name="Pearson M."/>
            <person name="Roberts A."/>
            <person name="Saif S."/>
            <person name="Shea T."/>
            <person name="Shenoy N."/>
            <person name="Sisk P."/>
            <person name="Stolte C."/>
            <person name="Sykes S."/>
            <person name="Thomson T."/>
            <person name="Walk T."/>
            <person name="White J."/>
            <person name="Yandava C."/>
            <person name="Izard J."/>
            <person name="Baranova O.V."/>
            <person name="Blanton J.M."/>
            <person name="Tanner A.C."/>
            <person name="Dewhirst F.E."/>
            <person name="Haas B."/>
            <person name="Nusbaum C."/>
            <person name="Birren B."/>
        </authorList>
    </citation>
    <scope>NUCLEOTIDE SEQUENCE [LARGE SCALE GENOMIC DNA]</scope>
    <source>
        <strain evidence="2">1-1 BBBD Race 1</strain>
    </source>
</reference>
<dbReference type="OrthoDB" id="10682236at2759"/>
<dbReference type="EMBL" id="ADAS02000293">
    <property type="protein sequence ID" value="OAV87740.1"/>
    <property type="molecule type" value="Genomic_DNA"/>
</dbReference>
<organism evidence="2">
    <name type="scientific">Puccinia triticina (isolate 1-1 / race 1 (BBBD))</name>
    <name type="common">Brown leaf rust fungus</name>
    <dbReference type="NCBI Taxonomy" id="630390"/>
    <lineage>
        <taxon>Eukaryota</taxon>
        <taxon>Fungi</taxon>
        <taxon>Dikarya</taxon>
        <taxon>Basidiomycota</taxon>
        <taxon>Pucciniomycotina</taxon>
        <taxon>Pucciniomycetes</taxon>
        <taxon>Pucciniales</taxon>
        <taxon>Pucciniaceae</taxon>
        <taxon>Puccinia</taxon>
    </lineage>
</organism>
<evidence type="ECO:0000313" key="2">
    <source>
        <dbReference type="EMBL" id="OAV87740.1"/>
    </source>
</evidence>
<dbReference type="EnsemblFungi" id="PTTG_07652-t43_1">
    <property type="protein sequence ID" value="PTTG_07652-t43_1-p1"/>
    <property type="gene ID" value="PTTG_07652"/>
</dbReference>
<sequence length="521" mass="57514">MNAEPLGEDSGEGNEGLGQTGAPTGAGGSDAQDNGREHSWITNIIDRILPNLADAPDGSRSAGSRPAGSLNTESITERQRLDPNFIVEHARGVRAHEEERGARSREERRARGIAKKATLNEHCDKYSRGIQHFLKFFLGGPTDPQDYPASPSSQEKEALYWVDGRSRLIIEQLERLRSSLSSRSTAEQDFFLAQAEKEIRKNIPLPVFHPAPRKGDLGGGKPISLQTKGDVERALALAGISRFTFDWHVPGDEDSTWNSVVVEVMGSKAVEWLGRSMKISQEESGQAAAIINRWLKTKSKEIQQYGGMDLTEYNSLKSKKATKALYQRWRKKIKDARCRMADSVFHEIPQLAVVLEDNDCHSDIEDGPDGGNPISVFPPWRSIHLTEILHHLDRMVQVQATHHKTIETNKKMYARSARNHKKNVGGPIGVARDWPNDCYDQAFWRGLSKFEQDTISKVDKVDIENLALGLTKLCRTGHNTGTSGPPDRGGTGGAQKRRQSHDHSEGTGGGVPGPSGSMNVD</sequence>
<reference evidence="3 4" key="3">
    <citation type="journal article" date="2017" name="G3 (Bethesda)">
        <title>Comparative analysis highlights variable genome content of wheat rusts and divergence of the mating loci.</title>
        <authorList>
            <person name="Cuomo C.A."/>
            <person name="Bakkeren G."/>
            <person name="Khalil H.B."/>
            <person name="Panwar V."/>
            <person name="Joly D."/>
            <person name="Linning R."/>
            <person name="Sakthikumar S."/>
            <person name="Song X."/>
            <person name="Adiconis X."/>
            <person name="Fan L."/>
            <person name="Goldberg J.M."/>
            <person name="Levin J.Z."/>
            <person name="Young S."/>
            <person name="Zeng Q."/>
            <person name="Anikster Y."/>
            <person name="Bruce M."/>
            <person name="Wang M."/>
            <person name="Yin C."/>
            <person name="McCallum B."/>
            <person name="Szabo L.J."/>
            <person name="Hulbert S."/>
            <person name="Chen X."/>
            <person name="Fellers J.P."/>
        </authorList>
    </citation>
    <scope>NUCLEOTIDE SEQUENCE</scope>
    <source>
        <strain evidence="3">isolate 1-1 / race 1 (BBBD)</strain>
        <strain evidence="4">Isolate 1-1 / race 1 (BBBD)</strain>
    </source>
</reference>
<protein>
    <submittedName>
        <fullName evidence="2 3">Uncharacterized protein</fullName>
    </submittedName>
</protein>
<evidence type="ECO:0000313" key="4">
    <source>
        <dbReference type="Proteomes" id="UP000005240"/>
    </source>
</evidence>
<name>A0A180G562_PUCT1</name>
<feature type="compositionally biased region" description="Acidic residues" evidence="1">
    <location>
        <begin position="1"/>
        <end position="12"/>
    </location>
</feature>
<accession>A0A180G562</accession>
<evidence type="ECO:0000256" key="1">
    <source>
        <dbReference type="SAM" id="MobiDB-lite"/>
    </source>
</evidence>
<evidence type="ECO:0000313" key="3">
    <source>
        <dbReference type="EnsemblFungi" id="PTTG_07652-t43_1-p1"/>
    </source>
</evidence>
<reference evidence="2" key="2">
    <citation type="submission" date="2016-05" db="EMBL/GenBank/DDBJ databases">
        <title>Comparative analysis highlights variable genome content of wheat rusts and divergence of the mating loci.</title>
        <authorList>
            <person name="Cuomo C.A."/>
            <person name="Bakkeren G."/>
            <person name="Szabo L."/>
            <person name="Khalil H."/>
            <person name="Joly D."/>
            <person name="Goldberg J."/>
            <person name="Young S."/>
            <person name="Zeng Q."/>
            <person name="Fellers J."/>
        </authorList>
    </citation>
    <scope>NUCLEOTIDE SEQUENCE [LARGE SCALE GENOMIC DNA]</scope>
    <source>
        <strain evidence="2">1-1 BBBD Race 1</strain>
    </source>
</reference>
<feature type="compositionally biased region" description="Low complexity" evidence="1">
    <location>
        <begin position="58"/>
        <end position="69"/>
    </location>
</feature>
<reference evidence="3" key="4">
    <citation type="submission" date="2025-05" db="UniProtKB">
        <authorList>
            <consortium name="EnsemblFungi"/>
        </authorList>
    </citation>
    <scope>IDENTIFICATION</scope>
    <source>
        <strain evidence="3">isolate 1-1 / race 1 (BBBD)</strain>
    </source>
</reference>
<gene>
    <name evidence="2" type="ORF">PTTG_07652</name>
</gene>
<keyword evidence="4" id="KW-1185">Reference proteome</keyword>
<feature type="region of interest" description="Disordered" evidence="1">
    <location>
        <begin position="475"/>
        <end position="521"/>
    </location>
</feature>
<feature type="region of interest" description="Disordered" evidence="1">
    <location>
        <begin position="1"/>
        <end position="82"/>
    </location>
</feature>